<dbReference type="EMBL" id="SGPJ01000634">
    <property type="protein sequence ID" value="THG93536.1"/>
    <property type="molecule type" value="Genomic_DNA"/>
</dbReference>
<evidence type="ECO:0000313" key="2">
    <source>
        <dbReference type="Proteomes" id="UP000309038"/>
    </source>
</evidence>
<proteinExistence type="predicted"/>
<keyword evidence="2" id="KW-1185">Reference proteome</keyword>
<accession>A0A4S4K6V4</accession>
<name>A0A4S4K6V4_9APHY</name>
<dbReference type="SUPFAM" id="SSF51905">
    <property type="entry name" value="FAD/NAD(P)-binding domain"/>
    <property type="match status" value="1"/>
</dbReference>
<dbReference type="Gene3D" id="3.30.70.1990">
    <property type="match status" value="1"/>
</dbReference>
<dbReference type="Proteomes" id="UP000309038">
    <property type="component" value="Unassembled WGS sequence"/>
</dbReference>
<protein>
    <submittedName>
        <fullName evidence="1">Uncharacterized protein</fullName>
    </submittedName>
</protein>
<dbReference type="Gene3D" id="3.50.50.60">
    <property type="entry name" value="FAD/NAD(P)-binding domain"/>
    <property type="match status" value="1"/>
</dbReference>
<evidence type="ECO:0000313" key="1">
    <source>
        <dbReference type="EMBL" id="THG93536.1"/>
    </source>
</evidence>
<dbReference type="InterPro" id="IPR036188">
    <property type="entry name" value="FAD/NAD-bd_sf"/>
</dbReference>
<organism evidence="1 2">
    <name type="scientific">Hermanssonia centrifuga</name>
    <dbReference type="NCBI Taxonomy" id="98765"/>
    <lineage>
        <taxon>Eukaryota</taxon>
        <taxon>Fungi</taxon>
        <taxon>Dikarya</taxon>
        <taxon>Basidiomycota</taxon>
        <taxon>Agaricomycotina</taxon>
        <taxon>Agaricomycetes</taxon>
        <taxon>Polyporales</taxon>
        <taxon>Meruliaceae</taxon>
        <taxon>Hermanssonia</taxon>
    </lineage>
</organism>
<reference evidence="1 2" key="1">
    <citation type="submission" date="2019-02" db="EMBL/GenBank/DDBJ databases">
        <title>Genome sequencing of the rare red list fungi Phlebia centrifuga.</title>
        <authorList>
            <person name="Buettner E."/>
            <person name="Kellner H."/>
        </authorList>
    </citation>
    <scope>NUCLEOTIDE SEQUENCE [LARGE SCALE GENOMIC DNA]</scope>
    <source>
        <strain evidence="1 2">DSM 108282</strain>
    </source>
</reference>
<sequence>MGALIYSNATYTETLKIIDQSGVPSYQFGYTAKPWLFDWRTGVVTLAQSSLADLYPLLKPDIDRYTQFWNANIGPHWGSIGYRNGIPQEYTVSIEQWLSTNSYSALLVYVFEQAMVPYGYGDVSETPAIYLFQYITPDVLLFFAGQHPSYLIDYHQVFVKYAESSIKGTLRTGTNITKIDRLGSLPIITYTGNGASSASQRCSKLVLAFPPVIHALEAAHLDITPGENAVFSPVGTTKYWSGAVNVATPPGAPLGAVAFEPAGQPSAIIPLFNFSSIATTWSWGKYRSTQTDQEAKQLLISTISKFNKDPNNATQLPIPITEEDVREFKGWDYFPHYDTTQLQEGFYARFNDLQGQRNTFYASGLNGFETVEFAIRAGQDIVNTYF</sequence>
<dbReference type="Gene3D" id="1.10.405.20">
    <property type="match status" value="1"/>
</dbReference>
<comment type="caution">
    <text evidence="1">The sequence shown here is derived from an EMBL/GenBank/DDBJ whole genome shotgun (WGS) entry which is preliminary data.</text>
</comment>
<gene>
    <name evidence="1" type="ORF">EW026_g7722</name>
</gene>
<dbReference type="AlphaFoldDB" id="A0A4S4K6V4"/>